<feature type="compositionally biased region" description="Polar residues" evidence="1">
    <location>
        <begin position="69"/>
        <end position="85"/>
    </location>
</feature>
<protein>
    <submittedName>
        <fullName evidence="2">Uncharacterized protein</fullName>
    </submittedName>
</protein>
<dbReference type="EMBL" id="JBBHLL010001066">
    <property type="protein sequence ID" value="KAK7796672.1"/>
    <property type="molecule type" value="Genomic_DNA"/>
</dbReference>
<dbReference type="Proteomes" id="UP001488838">
    <property type="component" value="Unassembled WGS sequence"/>
</dbReference>
<name>A0AAW0H2A3_MYOGA</name>
<feature type="region of interest" description="Disordered" evidence="1">
    <location>
        <begin position="1"/>
        <end position="85"/>
    </location>
</feature>
<accession>A0AAW0H2A3</accession>
<comment type="caution">
    <text evidence="2">The sequence shown here is derived from an EMBL/GenBank/DDBJ whole genome shotgun (WGS) entry which is preliminary data.</text>
</comment>
<dbReference type="AlphaFoldDB" id="A0AAW0H2A3"/>
<evidence type="ECO:0000256" key="1">
    <source>
        <dbReference type="SAM" id="MobiDB-lite"/>
    </source>
</evidence>
<keyword evidence="3" id="KW-1185">Reference proteome</keyword>
<proteinExistence type="predicted"/>
<reference evidence="2 3" key="1">
    <citation type="journal article" date="2023" name="bioRxiv">
        <title>Conserved and derived expression patterns and positive selection on dental genes reveal complex evolutionary context of ever-growing rodent molars.</title>
        <authorList>
            <person name="Calamari Z.T."/>
            <person name="Song A."/>
            <person name="Cohen E."/>
            <person name="Akter M."/>
            <person name="Roy R.D."/>
            <person name="Hallikas O."/>
            <person name="Christensen M.M."/>
            <person name="Li P."/>
            <person name="Marangoni P."/>
            <person name="Jernvall J."/>
            <person name="Klein O.D."/>
        </authorList>
    </citation>
    <scope>NUCLEOTIDE SEQUENCE [LARGE SCALE GENOMIC DNA]</scope>
    <source>
        <strain evidence="2">V071</strain>
    </source>
</reference>
<evidence type="ECO:0000313" key="3">
    <source>
        <dbReference type="Proteomes" id="UP001488838"/>
    </source>
</evidence>
<evidence type="ECO:0000313" key="2">
    <source>
        <dbReference type="EMBL" id="KAK7796672.1"/>
    </source>
</evidence>
<sequence>MTRHSFGSRFSAAIDSQRHSNRTRFNSSRDVASGRISNPDGPWSRRSHSGSDGWQDRKGRRSFGPTRNAPRSLSSARTTAQCASF</sequence>
<gene>
    <name evidence="2" type="ORF">U0070_017520</name>
</gene>
<organism evidence="2 3">
    <name type="scientific">Myodes glareolus</name>
    <name type="common">Bank vole</name>
    <name type="synonym">Clethrionomys glareolus</name>
    <dbReference type="NCBI Taxonomy" id="447135"/>
    <lineage>
        <taxon>Eukaryota</taxon>
        <taxon>Metazoa</taxon>
        <taxon>Chordata</taxon>
        <taxon>Craniata</taxon>
        <taxon>Vertebrata</taxon>
        <taxon>Euteleostomi</taxon>
        <taxon>Mammalia</taxon>
        <taxon>Eutheria</taxon>
        <taxon>Euarchontoglires</taxon>
        <taxon>Glires</taxon>
        <taxon>Rodentia</taxon>
        <taxon>Myomorpha</taxon>
        <taxon>Muroidea</taxon>
        <taxon>Cricetidae</taxon>
        <taxon>Arvicolinae</taxon>
        <taxon>Myodes</taxon>
    </lineage>
</organism>